<dbReference type="Gene3D" id="3.40.1190.20">
    <property type="match status" value="1"/>
</dbReference>
<organism evidence="11 12">
    <name type="scientific">Burkholderia gladioli</name>
    <name type="common">Pseudomonas marginata</name>
    <name type="synonym">Phytomonas marginata</name>
    <dbReference type="NCBI Taxonomy" id="28095"/>
    <lineage>
        <taxon>Bacteria</taxon>
        <taxon>Pseudomonadati</taxon>
        <taxon>Pseudomonadota</taxon>
        <taxon>Betaproteobacteria</taxon>
        <taxon>Burkholderiales</taxon>
        <taxon>Burkholderiaceae</taxon>
        <taxon>Burkholderia</taxon>
    </lineage>
</organism>
<dbReference type="InterPro" id="IPR022463">
    <property type="entry name" value="1-PFruKinase"/>
</dbReference>
<evidence type="ECO:0000259" key="10">
    <source>
        <dbReference type="Pfam" id="PF00294"/>
    </source>
</evidence>
<comment type="catalytic activity">
    <reaction evidence="6 9">
        <text>beta-D-fructose 1-phosphate + ATP = beta-D-fructose 1,6-bisphosphate + ADP + H(+)</text>
        <dbReference type="Rhea" id="RHEA:14213"/>
        <dbReference type="ChEBI" id="CHEBI:15378"/>
        <dbReference type="ChEBI" id="CHEBI:30616"/>
        <dbReference type="ChEBI" id="CHEBI:32966"/>
        <dbReference type="ChEBI" id="CHEBI:138881"/>
        <dbReference type="ChEBI" id="CHEBI:456216"/>
        <dbReference type="EC" id="2.7.1.56"/>
    </reaction>
</comment>
<dbReference type="PROSITE" id="PS00584">
    <property type="entry name" value="PFKB_KINASES_2"/>
    <property type="match status" value="1"/>
</dbReference>
<dbReference type="NCBIfam" id="TIGR03168">
    <property type="entry name" value="1-PFK"/>
    <property type="match status" value="1"/>
</dbReference>
<dbReference type="GO" id="GO:0044281">
    <property type="term" value="P:small molecule metabolic process"/>
    <property type="evidence" value="ECO:0007669"/>
    <property type="project" value="UniProtKB-ARBA"/>
</dbReference>
<proteinExistence type="inferred from homology"/>
<dbReference type="PANTHER" id="PTHR46566">
    <property type="entry name" value="1-PHOSPHOFRUCTOKINASE-RELATED"/>
    <property type="match status" value="1"/>
</dbReference>
<dbReference type="InterPro" id="IPR011611">
    <property type="entry name" value="PfkB_dom"/>
</dbReference>
<gene>
    <name evidence="11" type="primary">pfkB</name>
    <name evidence="11" type="ORF">CRM94_05695</name>
</gene>
<keyword evidence="4 8" id="KW-0418">Kinase</keyword>
<dbReference type="Proteomes" id="UP000220629">
    <property type="component" value="Unassembled WGS sequence"/>
</dbReference>
<dbReference type="PANTHER" id="PTHR46566:SF5">
    <property type="entry name" value="1-PHOSPHOFRUCTOKINASE"/>
    <property type="match status" value="1"/>
</dbReference>
<dbReference type="PIRSF" id="PIRSF000535">
    <property type="entry name" value="1PFK/6PFK/LacC"/>
    <property type="match status" value="1"/>
</dbReference>
<evidence type="ECO:0000256" key="9">
    <source>
        <dbReference type="RuleBase" id="RU369061"/>
    </source>
</evidence>
<name>A0A2A7SDA0_BURGA</name>
<comment type="caution">
    <text evidence="11">The sequence shown here is derived from an EMBL/GenBank/DDBJ whole genome shotgun (WGS) entry which is preliminary data.</text>
</comment>
<evidence type="ECO:0000256" key="6">
    <source>
        <dbReference type="ARBA" id="ARBA00047745"/>
    </source>
</evidence>
<evidence type="ECO:0000313" key="11">
    <source>
        <dbReference type="EMBL" id="PEH41684.1"/>
    </source>
</evidence>
<dbReference type="PRINTS" id="PR00990">
    <property type="entry name" value="RIBOKINASE"/>
</dbReference>
<evidence type="ECO:0000256" key="7">
    <source>
        <dbReference type="PIRNR" id="PIRNR000535"/>
    </source>
</evidence>
<dbReference type="GO" id="GO:0005829">
    <property type="term" value="C:cytosol"/>
    <property type="evidence" value="ECO:0007669"/>
    <property type="project" value="TreeGrafter"/>
</dbReference>
<dbReference type="GO" id="GO:0008662">
    <property type="term" value="F:1-phosphofructokinase activity"/>
    <property type="evidence" value="ECO:0007669"/>
    <property type="project" value="UniProtKB-UniRule"/>
</dbReference>
<keyword evidence="5 9" id="KW-0067">ATP-binding</keyword>
<dbReference type="InterPro" id="IPR002139">
    <property type="entry name" value="Ribo/fructo_kinase"/>
</dbReference>
<comment type="function">
    <text evidence="9">Catalyzes the ATP-dependent phosphorylation of fructose-l-phosphate to fructose-l,6-bisphosphate.</text>
</comment>
<dbReference type="InterPro" id="IPR017583">
    <property type="entry name" value="Tagatose/fructose_Pkinase"/>
</dbReference>
<dbReference type="InterPro" id="IPR002173">
    <property type="entry name" value="Carboh/pur_kinase_PfkB_CS"/>
</dbReference>
<evidence type="ECO:0000256" key="1">
    <source>
        <dbReference type="ARBA" id="ARBA00010688"/>
    </source>
</evidence>
<dbReference type="RefSeq" id="WP_096752541.1">
    <property type="nucleotide sequence ID" value="NZ_CADEPO010000032.1"/>
</dbReference>
<evidence type="ECO:0000313" key="12">
    <source>
        <dbReference type="Proteomes" id="UP000220629"/>
    </source>
</evidence>
<evidence type="ECO:0000256" key="8">
    <source>
        <dbReference type="RuleBase" id="RU003704"/>
    </source>
</evidence>
<evidence type="ECO:0000256" key="3">
    <source>
        <dbReference type="ARBA" id="ARBA00022741"/>
    </source>
</evidence>
<dbReference type="SUPFAM" id="SSF53613">
    <property type="entry name" value="Ribokinase-like"/>
    <property type="match status" value="1"/>
</dbReference>
<dbReference type="PROSITE" id="PS00583">
    <property type="entry name" value="PFKB_KINASES_1"/>
    <property type="match status" value="1"/>
</dbReference>
<accession>A0A2A7SDA0</accession>
<protein>
    <recommendedName>
        <fullName evidence="7">Phosphofructokinase</fullName>
    </recommendedName>
</protein>
<sequence length="355" mass="36383">MSITIRSATNAARVVVTVTPNPALDQTVRVAGLALGAVNQAESLEINAGGKGVNVAGCLADYGIATIVTGLLGREGSEAFETMFADKRIDDRFVRIAGRTRTNVKLVDPARGQTTDINLATARATAQDLAALEARLASLAAPGRWFVLAGSLPPGVDTDFYRRATRSLHAAGARVALDTSGAPLAAVLGSGDPLELPDLVKPNREELAAALGRPLDSREALLDAARELVARGVRHVAVSLGEQGAFGLCTTGSAELDGFHAAPLQVPVASTVGAGDAFVAGLVASLAEGRAWAEAGRRASAFAAAKLARVGPHLPDHATLDAHAARVELDTFTIAADGAARPRASGAAAETSWKD</sequence>
<reference evidence="12" key="1">
    <citation type="submission" date="2017-09" db="EMBL/GenBank/DDBJ databases">
        <title>FDA dAtabase for Regulatory Grade micrObial Sequences (FDA-ARGOS): Supporting development and validation of Infectious Disease Dx tests.</title>
        <authorList>
            <person name="Minogue T."/>
            <person name="Wolcott M."/>
            <person name="Wasieloski L."/>
            <person name="Aguilar W."/>
            <person name="Moore D."/>
            <person name="Tallon L."/>
            <person name="Sadzewicz L."/>
            <person name="Ott S."/>
            <person name="Zhao X."/>
            <person name="Nagaraj S."/>
            <person name="Vavikolanu K."/>
            <person name="Aluvathingal J."/>
            <person name="Nadendla S."/>
            <person name="Sichtig H."/>
        </authorList>
    </citation>
    <scope>NUCLEOTIDE SEQUENCE [LARGE SCALE GENOMIC DNA]</scope>
    <source>
        <strain evidence="12">FDAARGOS_390</strain>
    </source>
</reference>
<keyword evidence="2 7" id="KW-0808">Transferase</keyword>
<dbReference type="GO" id="GO:0016052">
    <property type="term" value="P:carbohydrate catabolic process"/>
    <property type="evidence" value="ECO:0007669"/>
    <property type="project" value="UniProtKB-ARBA"/>
</dbReference>
<evidence type="ECO:0000256" key="5">
    <source>
        <dbReference type="ARBA" id="ARBA00022840"/>
    </source>
</evidence>
<dbReference type="Pfam" id="PF00294">
    <property type="entry name" value="PfkB"/>
    <property type="match status" value="1"/>
</dbReference>
<evidence type="ECO:0000256" key="4">
    <source>
        <dbReference type="ARBA" id="ARBA00022777"/>
    </source>
</evidence>
<keyword evidence="3 9" id="KW-0547">Nucleotide-binding</keyword>
<dbReference type="FunFam" id="3.40.1190.20:FF:000001">
    <property type="entry name" value="Phosphofructokinase"/>
    <property type="match status" value="1"/>
</dbReference>
<dbReference type="CDD" id="cd01164">
    <property type="entry name" value="FruK_PfkB_like"/>
    <property type="match status" value="1"/>
</dbReference>
<dbReference type="EMBL" id="PDDY01000001">
    <property type="protein sequence ID" value="PEH41684.1"/>
    <property type="molecule type" value="Genomic_DNA"/>
</dbReference>
<evidence type="ECO:0000256" key="2">
    <source>
        <dbReference type="ARBA" id="ARBA00022679"/>
    </source>
</evidence>
<comment type="similarity">
    <text evidence="1 7 8">Belongs to the carbohydrate kinase PfkB family.</text>
</comment>
<dbReference type="InterPro" id="IPR029056">
    <property type="entry name" value="Ribokinase-like"/>
</dbReference>
<dbReference type="GO" id="GO:0005524">
    <property type="term" value="F:ATP binding"/>
    <property type="evidence" value="ECO:0007669"/>
    <property type="project" value="UniProtKB-UniRule"/>
</dbReference>
<dbReference type="AlphaFoldDB" id="A0A2A7SDA0"/>
<dbReference type="NCBIfam" id="TIGR03828">
    <property type="entry name" value="pfkB"/>
    <property type="match status" value="1"/>
</dbReference>
<feature type="domain" description="Carbohydrate kinase PfkB" evidence="10">
    <location>
        <begin position="29"/>
        <end position="313"/>
    </location>
</feature>